<organism evidence="1 2">
    <name type="scientific">Rhabdonatronobacter sediminivivens</name>
    <dbReference type="NCBI Taxonomy" id="2743469"/>
    <lineage>
        <taxon>Bacteria</taxon>
        <taxon>Pseudomonadati</taxon>
        <taxon>Pseudomonadota</taxon>
        <taxon>Alphaproteobacteria</taxon>
        <taxon>Rhodobacterales</taxon>
        <taxon>Paracoccaceae</taxon>
        <taxon>Rhabdonatronobacter</taxon>
    </lineage>
</organism>
<name>A0A7Z0I2P5_9RHOB</name>
<evidence type="ECO:0000313" key="2">
    <source>
        <dbReference type="Proteomes" id="UP000529417"/>
    </source>
</evidence>
<accession>A0A7Z0I2P5</accession>
<reference evidence="1 2" key="1">
    <citation type="journal article" date="2000" name="Arch. Microbiol.">
        <title>Rhodobaca bogoriensis gen. nov. and sp. nov., an alkaliphilic purple nonsulfur bacterium from African Rift Valley soda lakes.</title>
        <authorList>
            <person name="Milford A.D."/>
            <person name="Achenbach L.A."/>
            <person name="Jung D.O."/>
            <person name="Madigan M.T."/>
        </authorList>
    </citation>
    <scope>NUCLEOTIDE SEQUENCE [LARGE SCALE GENOMIC DNA]</scope>
    <source>
        <strain evidence="1 2">2376</strain>
    </source>
</reference>
<keyword evidence="2" id="KW-1185">Reference proteome</keyword>
<evidence type="ECO:0000313" key="1">
    <source>
        <dbReference type="EMBL" id="NYS26877.1"/>
    </source>
</evidence>
<dbReference type="EMBL" id="JACBXS010000096">
    <property type="protein sequence ID" value="NYS26877.1"/>
    <property type="molecule type" value="Genomic_DNA"/>
</dbReference>
<dbReference type="AlphaFoldDB" id="A0A7Z0I2P5"/>
<gene>
    <name evidence="1" type="ORF">HUK65_18130</name>
</gene>
<dbReference type="Proteomes" id="UP000529417">
    <property type="component" value="Unassembled WGS sequence"/>
</dbReference>
<protein>
    <submittedName>
        <fullName evidence="1">Uncharacterized protein</fullName>
    </submittedName>
</protein>
<dbReference type="RefSeq" id="WP_179907667.1">
    <property type="nucleotide sequence ID" value="NZ_JACBXS010000096.1"/>
</dbReference>
<sequence length="110" mass="12743">MLAQTHMFQRGDVWYWRRKARGFSTRIIDLQISLRTTNRQRAVMIARRVTAESDDVMEAVKQSQMTLEEAKAFLRAVISRETELLERQRMVIAMDMGPGNPALFIARQSG</sequence>
<comment type="caution">
    <text evidence="1">The sequence shown here is derived from an EMBL/GenBank/DDBJ whole genome shotgun (WGS) entry which is preliminary data.</text>
</comment>
<proteinExistence type="predicted"/>